<gene>
    <name evidence="1" type="ORF">POI8812_01214</name>
</gene>
<dbReference type="EMBL" id="OMKW01000002">
    <property type="protein sequence ID" value="SPF28911.1"/>
    <property type="molecule type" value="Genomic_DNA"/>
</dbReference>
<dbReference type="AlphaFoldDB" id="A0A2R8A9I5"/>
<protein>
    <submittedName>
        <fullName evidence="1">Uncharacterized protein</fullName>
    </submittedName>
</protein>
<organism evidence="1 2">
    <name type="scientific">Pontivivens insulae</name>
    <dbReference type="NCBI Taxonomy" id="1639689"/>
    <lineage>
        <taxon>Bacteria</taxon>
        <taxon>Pseudomonadati</taxon>
        <taxon>Pseudomonadota</taxon>
        <taxon>Alphaproteobacteria</taxon>
        <taxon>Rhodobacterales</taxon>
        <taxon>Paracoccaceae</taxon>
        <taxon>Pontivivens</taxon>
    </lineage>
</organism>
<keyword evidence="2" id="KW-1185">Reference proteome</keyword>
<accession>A0A2R8A9I5</accession>
<reference evidence="1 2" key="1">
    <citation type="submission" date="2018-03" db="EMBL/GenBank/DDBJ databases">
        <authorList>
            <person name="Keele B.F."/>
        </authorList>
    </citation>
    <scope>NUCLEOTIDE SEQUENCE [LARGE SCALE GENOMIC DNA]</scope>
    <source>
        <strain evidence="1 2">CeCT 8812</strain>
    </source>
</reference>
<sequence>MAQLGQIKPPIADCEDASMVVRQLKNGRLAWGTPAAQSRGVFLAFNLVQPTEPLSVKTQARSSGLRS</sequence>
<evidence type="ECO:0000313" key="2">
    <source>
        <dbReference type="Proteomes" id="UP000244932"/>
    </source>
</evidence>
<dbReference type="Proteomes" id="UP000244932">
    <property type="component" value="Unassembled WGS sequence"/>
</dbReference>
<name>A0A2R8A9I5_9RHOB</name>
<proteinExistence type="predicted"/>
<evidence type="ECO:0000313" key="1">
    <source>
        <dbReference type="EMBL" id="SPF28911.1"/>
    </source>
</evidence>